<dbReference type="AlphaFoldDB" id="A0A9N9I9A9"/>
<reference evidence="1" key="1">
    <citation type="submission" date="2021-06" db="EMBL/GenBank/DDBJ databases">
        <authorList>
            <person name="Kallberg Y."/>
            <person name="Tangrot J."/>
            <person name="Rosling A."/>
        </authorList>
    </citation>
    <scope>NUCLEOTIDE SEQUENCE</scope>
    <source>
        <strain evidence="1">IN212</strain>
    </source>
</reference>
<evidence type="ECO:0000313" key="1">
    <source>
        <dbReference type="EMBL" id="CAG8725480.1"/>
    </source>
</evidence>
<sequence length="50" mass="5471">MNELLGVLFRTKQPEGTIGIVVGPSVDSFEHRAFKVAIEVKTSVYPIIIA</sequence>
<name>A0A9N9I9A9_9GLOM</name>
<organism evidence="1 2">
    <name type="scientific">Racocetra fulgida</name>
    <dbReference type="NCBI Taxonomy" id="60492"/>
    <lineage>
        <taxon>Eukaryota</taxon>
        <taxon>Fungi</taxon>
        <taxon>Fungi incertae sedis</taxon>
        <taxon>Mucoromycota</taxon>
        <taxon>Glomeromycotina</taxon>
        <taxon>Glomeromycetes</taxon>
        <taxon>Diversisporales</taxon>
        <taxon>Gigasporaceae</taxon>
        <taxon>Racocetra</taxon>
    </lineage>
</organism>
<feature type="non-terminal residue" evidence="1">
    <location>
        <position position="50"/>
    </location>
</feature>
<accession>A0A9N9I9A9</accession>
<dbReference type="OrthoDB" id="2381603at2759"/>
<dbReference type="EMBL" id="CAJVPZ010026393">
    <property type="protein sequence ID" value="CAG8725480.1"/>
    <property type="molecule type" value="Genomic_DNA"/>
</dbReference>
<gene>
    <name evidence="1" type="ORF">RFULGI_LOCUS11756</name>
</gene>
<dbReference type="Proteomes" id="UP000789396">
    <property type="component" value="Unassembled WGS sequence"/>
</dbReference>
<proteinExistence type="predicted"/>
<keyword evidence="2" id="KW-1185">Reference proteome</keyword>
<comment type="caution">
    <text evidence="1">The sequence shown here is derived from an EMBL/GenBank/DDBJ whole genome shotgun (WGS) entry which is preliminary data.</text>
</comment>
<evidence type="ECO:0000313" key="2">
    <source>
        <dbReference type="Proteomes" id="UP000789396"/>
    </source>
</evidence>
<protein>
    <submittedName>
        <fullName evidence="1">2538_t:CDS:1</fullName>
    </submittedName>
</protein>